<dbReference type="RefSeq" id="WP_011247777.1">
    <property type="nucleotide sequence ID" value="NZ_BOQQ01000002.1"/>
</dbReference>
<reference evidence="3 4" key="1">
    <citation type="submission" date="2017-07" db="EMBL/GenBank/DDBJ databases">
        <title>Isolation and whole genome analysis of endospore-forming bacteria from heroin.</title>
        <authorList>
            <person name="Kalinowski J."/>
            <person name="Ahrens B."/>
            <person name="Al-Dilaimi A."/>
            <person name="Winkler A."/>
            <person name="Wibberg D."/>
            <person name="Schleenbecker U."/>
            <person name="Ruckert C."/>
            <person name="Wolfel R."/>
            <person name="Grass G."/>
        </authorList>
    </citation>
    <scope>NUCLEOTIDE SEQUENCE [LARGE SCALE GENOMIC DNA]</scope>
    <source>
        <strain evidence="2 3">7523-2</strain>
        <strain evidence="1 4">7539</strain>
    </source>
</reference>
<sequence>MAFLPFSHTWPYEQQGKDFYIETCPYCQTEHVLTPLKEKDVAQAKESFKVRLVMPCCHKVMTIVEADDDYFWADEPLRK</sequence>
<dbReference type="GeneID" id="86927122"/>
<comment type="caution">
    <text evidence="2">The sequence shown here is derived from an EMBL/GenBank/DDBJ whole genome shotgun (WGS) entry which is preliminary data.</text>
</comment>
<accession>A0A268S1D3</accession>
<dbReference type="AlphaFoldDB" id="A0A268S1D3"/>
<dbReference type="EMBL" id="NPBS01000039">
    <property type="protein sequence ID" value="PAF26290.1"/>
    <property type="molecule type" value="Genomic_DNA"/>
</dbReference>
<dbReference type="EMBL" id="NPCC01000006">
    <property type="protein sequence ID" value="PAE89842.1"/>
    <property type="molecule type" value="Genomic_DNA"/>
</dbReference>
<name>A0A268S1D3_SHOCL</name>
<evidence type="ECO:0000313" key="3">
    <source>
        <dbReference type="Proteomes" id="UP000216133"/>
    </source>
</evidence>
<dbReference type="OMA" id="FPCCHNK"/>
<protein>
    <submittedName>
        <fullName evidence="2">Uncharacterized protein</fullName>
    </submittedName>
</protein>
<evidence type="ECO:0000313" key="2">
    <source>
        <dbReference type="EMBL" id="PAF26290.1"/>
    </source>
</evidence>
<dbReference type="Proteomes" id="UP000216207">
    <property type="component" value="Unassembled WGS sequence"/>
</dbReference>
<organism evidence="2 3">
    <name type="scientific">Shouchella clausii</name>
    <name type="common">Alkalihalobacillus clausii</name>
    <dbReference type="NCBI Taxonomy" id="79880"/>
    <lineage>
        <taxon>Bacteria</taxon>
        <taxon>Bacillati</taxon>
        <taxon>Bacillota</taxon>
        <taxon>Bacilli</taxon>
        <taxon>Bacillales</taxon>
        <taxon>Bacillaceae</taxon>
        <taxon>Shouchella</taxon>
    </lineage>
</organism>
<dbReference type="Proteomes" id="UP000216133">
    <property type="component" value="Unassembled WGS sequence"/>
</dbReference>
<evidence type="ECO:0000313" key="4">
    <source>
        <dbReference type="Proteomes" id="UP000216207"/>
    </source>
</evidence>
<evidence type="ECO:0000313" key="1">
    <source>
        <dbReference type="EMBL" id="PAE89842.1"/>
    </source>
</evidence>
<gene>
    <name evidence="2" type="ORF">CHH61_09170</name>
    <name evidence="1" type="ORF">CHH72_06180</name>
</gene>
<proteinExistence type="predicted"/>